<organism evidence="1 2">
    <name type="scientific">Nonomuraea polychroma</name>
    <dbReference type="NCBI Taxonomy" id="46176"/>
    <lineage>
        <taxon>Bacteria</taxon>
        <taxon>Bacillati</taxon>
        <taxon>Actinomycetota</taxon>
        <taxon>Actinomycetes</taxon>
        <taxon>Streptosporangiales</taxon>
        <taxon>Streptosporangiaceae</taxon>
        <taxon>Nonomuraea</taxon>
    </lineage>
</organism>
<protein>
    <submittedName>
        <fullName evidence="1">Uncharacterized protein</fullName>
    </submittedName>
</protein>
<dbReference type="RefSeq" id="WP_127935832.1">
    <property type="nucleotide sequence ID" value="NZ_SAUN01000001.1"/>
</dbReference>
<name>A0A438MDU3_9ACTN</name>
<dbReference type="Proteomes" id="UP000284824">
    <property type="component" value="Unassembled WGS sequence"/>
</dbReference>
<comment type="caution">
    <text evidence="1">The sequence shown here is derived from an EMBL/GenBank/DDBJ whole genome shotgun (WGS) entry which is preliminary data.</text>
</comment>
<dbReference type="OrthoDB" id="3542889at2"/>
<gene>
    <name evidence="1" type="ORF">EDD27_6694</name>
</gene>
<dbReference type="EMBL" id="SAUN01000001">
    <property type="protein sequence ID" value="RVX43979.1"/>
    <property type="molecule type" value="Genomic_DNA"/>
</dbReference>
<proteinExistence type="predicted"/>
<evidence type="ECO:0000313" key="1">
    <source>
        <dbReference type="EMBL" id="RVX43979.1"/>
    </source>
</evidence>
<dbReference type="AlphaFoldDB" id="A0A438MDU3"/>
<reference evidence="1 2" key="1">
    <citation type="submission" date="2019-01" db="EMBL/GenBank/DDBJ databases">
        <title>Sequencing the genomes of 1000 actinobacteria strains.</title>
        <authorList>
            <person name="Klenk H.-P."/>
        </authorList>
    </citation>
    <scope>NUCLEOTIDE SEQUENCE [LARGE SCALE GENOMIC DNA]</scope>
    <source>
        <strain evidence="1 2">DSM 43925</strain>
    </source>
</reference>
<keyword evidence="2" id="KW-1185">Reference proteome</keyword>
<sequence length="168" mass="17874">MSTTRNAAVLASGTANTAKLFVAALAFTSAYVGFSAYSSASSTPEPATTVTLSAQEVPITEQLPAQAGKVTVSVLADGGAGCVKSYVARSLVVNPDPAHGVAYGWRLARWSPATKSWRTYFVDYDGFASAAQTVEWRPRITRNPGWYRVELAVEGAKNITSDRFQVSC</sequence>
<evidence type="ECO:0000313" key="2">
    <source>
        <dbReference type="Proteomes" id="UP000284824"/>
    </source>
</evidence>
<accession>A0A438MDU3</accession>